<dbReference type="Proteomes" id="UP000237819">
    <property type="component" value="Unassembled WGS sequence"/>
</dbReference>
<evidence type="ECO:0000313" key="2">
    <source>
        <dbReference type="EMBL" id="PQO42047.1"/>
    </source>
</evidence>
<name>A0A2S8GC70_9BACT</name>
<accession>A0A2S8GC70</accession>
<evidence type="ECO:0000256" key="1">
    <source>
        <dbReference type="SAM" id="SignalP"/>
    </source>
</evidence>
<gene>
    <name evidence="2" type="ORF">C5Y93_27210</name>
</gene>
<evidence type="ECO:0000313" key="3">
    <source>
        <dbReference type="Proteomes" id="UP000237819"/>
    </source>
</evidence>
<proteinExistence type="predicted"/>
<dbReference type="AlphaFoldDB" id="A0A2S8GC70"/>
<protein>
    <submittedName>
        <fullName evidence="2">Uncharacterized protein</fullName>
    </submittedName>
</protein>
<keyword evidence="1" id="KW-0732">Signal</keyword>
<dbReference type="EMBL" id="PUHZ01000025">
    <property type="protein sequence ID" value="PQO42047.1"/>
    <property type="molecule type" value="Genomic_DNA"/>
</dbReference>
<comment type="caution">
    <text evidence="2">The sequence shown here is derived from an EMBL/GenBank/DDBJ whole genome shotgun (WGS) entry which is preliminary data.</text>
</comment>
<sequence length="125" mass="13122">MNMKSLLTIAALLLVALIAQPSQAATLLEISGEPPEATVEMDADGLALITPKAIAGSSIAIKVNGKAKAKVYSVQKIGGEPQLLGPTSQRILFTPSKAGKVTLKVTISHPTLKEPKTDIYTFQVN</sequence>
<feature type="chain" id="PRO_5015450477" evidence="1">
    <location>
        <begin position="25"/>
        <end position="125"/>
    </location>
</feature>
<reference evidence="2 3" key="1">
    <citation type="submission" date="2018-02" db="EMBL/GenBank/DDBJ databases">
        <title>Comparative genomes isolates from brazilian mangrove.</title>
        <authorList>
            <person name="Araujo J.E."/>
            <person name="Taketani R.G."/>
            <person name="Silva M.C.P."/>
            <person name="Loureco M.V."/>
            <person name="Andreote F.D."/>
        </authorList>
    </citation>
    <scope>NUCLEOTIDE SEQUENCE [LARGE SCALE GENOMIC DNA]</scope>
    <source>
        <strain evidence="2 3">Nap-Phe MGV</strain>
    </source>
</reference>
<feature type="signal peptide" evidence="1">
    <location>
        <begin position="1"/>
        <end position="24"/>
    </location>
</feature>
<organism evidence="2 3">
    <name type="scientific">Blastopirellula marina</name>
    <dbReference type="NCBI Taxonomy" id="124"/>
    <lineage>
        <taxon>Bacteria</taxon>
        <taxon>Pseudomonadati</taxon>
        <taxon>Planctomycetota</taxon>
        <taxon>Planctomycetia</taxon>
        <taxon>Pirellulales</taxon>
        <taxon>Pirellulaceae</taxon>
        <taxon>Blastopirellula</taxon>
    </lineage>
</organism>